<dbReference type="InterPro" id="IPR011545">
    <property type="entry name" value="DEAD/DEAH_box_helicase_dom"/>
</dbReference>
<sequence length="420" mass="47321">MFSKSKYWIQKCQYSTRTFKQLGLSSCTCQKLETNFNITLPTPTQQELIPAILQGKRDLLVRDATGTGKSFGIALSLASLVTPGEFKSVQSLYIAPNQELATQIGIWVQQLTPHKNQVKVMTEPNTSSVPHTVIGTPGRLLETITQGDLPVHALDRLVVDEVDRALSLPKRHAPVRKQRLRAEHPKPTELLLDTLQRFKSQHQAILASATFNRPLRFFLSQRGYIYDPLFLDLGEGSATNTTRVKHHCLLISEDSIRNIKGDKETIREQEKKELSFDDTDDRMIESIATLKDVERVSKGILFIGSNISVEAVKNRLLEHHVVAKDIKDYSADHKDVLWVATEFTARGMDIPDVSHVFILGRPLSATAYVHMAGRTGRLGPNGFNSGKVFNLVRDYGWTEAKMKNMYELLNVPVETYENIE</sequence>
<name>A0A367KX50_RHIST</name>
<comment type="domain">
    <text evidence="7">The Q motif is unique to and characteristic of the DEAD box family of RNA helicases and controls ATP binding and hydrolysis.</text>
</comment>
<feature type="domain" description="Helicase ATP-binding" evidence="8">
    <location>
        <begin position="50"/>
        <end position="229"/>
    </location>
</feature>
<dbReference type="PROSITE" id="PS51194">
    <property type="entry name" value="HELICASE_CTER"/>
    <property type="match status" value="1"/>
</dbReference>
<dbReference type="OrthoDB" id="10256233at2759"/>
<protein>
    <recommendedName>
        <fullName evidence="7">ATP-dependent RNA helicase</fullName>
        <ecNumber evidence="7">3.6.4.13</ecNumber>
    </recommendedName>
</protein>
<dbReference type="SMART" id="SM00490">
    <property type="entry name" value="HELICc"/>
    <property type="match status" value="1"/>
</dbReference>
<keyword evidence="1 7" id="KW-0547">Nucleotide-binding</keyword>
<dbReference type="GO" id="GO:0003723">
    <property type="term" value="F:RNA binding"/>
    <property type="evidence" value="ECO:0007669"/>
    <property type="project" value="UniProtKB-UniRule"/>
</dbReference>
<evidence type="ECO:0000259" key="10">
    <source>
        <dbReference type="PROSITE" id="PS51195"/>
    </source>
</evidence>
<dbReference type="SMART" id="SM00487">
    <property type="entry name" value="DEXDc"/>
    <property type="match status" value="1"/>
</dbReference>
<dbReference type="SUPFAM" id="SSF52540">
    <property type="entry name" value="P-loop containing nucleoside triphosphate hydrolases"/>
    <property type="match status" value="1"/>
</dbReference>
<feature type="domain" description="Helicase C-terminal" evidence="9">
    <location>
        <begin position="258"/>
        <end position="420"/>
    </location>
</feature>
<evidence type="ECO:0000256" key="2">
    <source>
        <dbReference type="ARBA" id="ARBA00022801"/>
    </source>
</evidence>
<dbReference type="EC" id="3.6.4.13" evidence="7"/>
<dbReference type="GO" id="GO:0016787">
    <property type="term" value="F:hydrolase activity"/>
    <property type="evidence" value="ECO:0007669"/>
    <property type="project" value="UniProtKB-KW"/>
</dbReference>
<keyword evidence="12" id="KW-1185">Reference proteome</keyword>
<dbReference type="Pfam" id="PF00271">
    <property type="entry name" value="Helicase_C"/>
    <property type="match status" value="1"/>
</dbReference>
<dbReference type="InterPro" id="IPR014001">
    <property type="entry name" value="Helicase_ATP-bd"/>
</dbReference>
<dbReference type="EMBL" id="PJQM01000086">
    <property type="protein sequence ID" value="RCI06793.1"/>
    <property type="molecule type" value="Genomic_DNA"/>
</dbReference>
<proteinExistence type="inferred from homology"/>
<keyword evidence="4 7" id="KW-0067">ATP-binding</keyword>
<dbReference type="PROSITE" id="PS51195">
    <property type="entry name" value="Q_MOTIF"/>
    <property type="match status" value="1"/>
</dbReference>
<comment type="catalytic activity">
    <reaction evidence="7">
        <text>ATP + H2O = ADP + phosphate + H(+)</text>
        <dbReference type="Rhea" id="RHEA:13065"/>
        <dbReference type="ChEBI" id="CHEBI:15377"/>
        <dbReference type="ChEBI" id="CHEBI:15378"/>
        <dbReference type="ChEBI" id="CHEBI:30616"/>
        <dbReference type="ChEBI" id="CHEBI:43474"/>
        <dbReference type="ChEBI" id="CHEBI:456216"/>
        <dbReference type="EC" id="3.6.4.13"/>
    </reaction>
</comment>
<keyword evidence="3 7" id="KW-0347">Helicase</keyword>
<keyword evidence="2 7" id="KW-0378">Hydrolase</keyword>
<keyword evidence="5 7" id="KW-0694">RNA-binding</keyword>
<dbReference type="GO" id="GO:0005524">
    <property type="term" value="F:ATP binding"/>
    <property type="evidence" value="ECO:0007669"/>
    <property type="project" value="UniProtKB-UniRule"/>
</dbReference>
<accession>A0A367KX50</accession>
<evidence type="ECO:0000313" key="12">
    <source>
        <dbReference type="Proteomes" id="UP000253551"/>
    </source>
</evidence>
<organism evidence="11 12">
    <name type="scientific">Rhizopus stolonifer</name>
    <name type="common">Rhizopus nigricans</name>
    <dbReference type="NCBI Taxonomy" id="4846"/>
    <lineage>
        <taxon>Eukaryota</taxon>
        <taxon>Fungi</taxon>
        <taxon>Fungi incertae sedis</taxon>
        <taxon>Mucoromycota</taxon>
        <taxon>Mucoromycotina</taxon>
        <taxon>Mucoromycetes</taxon>
        <taxon>Mucorales</taxon>
        <taxon>Mucorineae</taxon>
        <taxon>Rhizopodaceae</taxon>
        <taxon>Rhizopus</taxon>
    </lineage>
</organism>
<evidence type="ECO:0000259" key="8">
    <source>
        <dbReference type="PROSITE" id="PS51192"/>
    </source>
</evidence>
<comment type="function">
    <text evidence="7">RNA helicase.</text>
</comment>
<evidence type="ECO:0000256" key="5">
    <source>
        <dbReference type="ARBA" id="ARBA00022884"/>
    </source>
</evidence>
<feature type="short sequence motif" description="Q motif" evidence="6">
    <location>
        <begin position="17"/>
        <end position="46"/>
    </location>
</feature>
<evidence type="ECO:0000259" key="9">
    <source>
        <dbReference type="PROSITE" id="PS51194"/>
    </source>
</evidence>
<evidence type="ECO:0000256" key="7">
    <source>
        <dbReference type="RuleBase" id="RU365068"/>
    </source>
</evidence>
<dbReference type="Gene3D" id="3.40.50.300">
    <property type="entry name" value="P-loop containing nucleotide triphosphate hydrolases"/>
    <property type="match status" value="2"/>
</dbReference>
<dbReference type="AlphaFoldDB" id="A0A367KX50"/>
<dbReference type="InterPro" id="IPR014014">
    <property type="entry name" value="RNA_helicase_DEAD_Q_motif"/>
</dbReference>
<dbReference type="STRING" id="4846.A0A367KX50"/>
<evidence type="ECO:0000313" key="11">
    <source>
        <dbReference type="EMBL" id="RCI06793.1"/>
    </source>
</evidence>
<evidence type="ECO:0000256" key="6">
    <source>
        <dbReference type="PROSITE-ProRule" id="PRU00552"/>
    </source>
</evidence>
<feature type="domain" description="DEAD-box RNA helicase Q" evidence="10">
    <location>
        <begin position="17"/>
        <end position="46"/>
    </location>
</feature>
<comment type="caution">
    <text evidence="11">The sequence shown here is derived from an EMBL/GenBank/DDBJ whole genome shotgun (WGS) entry which is preliminary data.</text>
</comment>
<dbReference type="InterPro" id="IPR001650">
    <property type="entry name" value="Helicase_C-like"/>
</dbReference>
<dbReference type="PANTHER" id="PTHR24031">
    <property type="entry name" value="RNA HELICASE"/>
    <property type="match status" value="1"/>
</dbReference>
<comment type="similarity">
    <text evidence="7">Belongs to the DEAD box helicase family.</text>
</comment>
<dbReference type="Pfam" id="PF00270">
    <property type="entry name" value="DEAD"/>
    <property type="match status" value="1"/>
</dbReference>
<evidence type="ECO:0000256" key="1">
    <source>
        <dbReference type="ARBA" id="ARBA00022741"/>
    </source>
</evidence>
<dbReference type="Proteomes" id="UP000253551">
    <property type="component" value="Unassembled WGS sequence"/>
</dbReference>
<gene>
    <name evidence="11" type="ORF">CU098_013853</name>
</gene>
<reference evidence="11 12" key="1">
    <citation type="journal article" date="2018" name="G3 (Bethesda)">
        <title>Phylogenetic and Phylogenomic Definition of Rhizopus Species.</title>
        <authorList>
            <person name="Gryganskyi A.P."/>
            <person name="Golan J."/>
            <person name="Dolatabadi S."/>
            <person name="Mondo S."/>
            <person name="Robb S."/>
            <person name="Idnurm A."/>
            <person name="Muszewska A."/>
            <person name="Steczkiewicz K."/>
            <person name="Masonjones S."/>
            <person name="Liao H.L."/>
            <person name="Gajdeczka M.T."/>
            <person name="Anike F."/>
            <person name="Vuek A."/>
            <person name="Anishchenko I.M."/>
            <person name="Voigt K."/>
            <person name="de Hoog G.S."/>
            <person name="Smith M.E."/>
            <person name="Heitman J."/>
            <person name="Vilgalys R."/>
            <person name="Stajich J.E."/>
        </authorList>
    </citation>
    <scope>NUCLEOTIDE SEQUENCE [LARGE SCALE GENOMIC DNA]</scope>
    <source>
        <strain evidence="11 12">LSU 92-RS-03</strain>
    </source>
</reference>
<dbReference type="GO" id="GO:0003724">
    <property type="term" value="F:RNA helicase activity"/>
    <property type="evidence" value="ECO:0007669"/>
    <property type="project" value="UniProtKB-EC"/>
</dbReference>
<dbReference type="InterPro" id="IPR027417">
    <property type="entry name" value="P-loop_NTPase"/>
</dbReference>
<evidence type="ECO:0000256" key="3">
    <source>
        <dbReference type="ARBA" id="ARBA00022806"/>
    </source>
</evidence>
<dbReference type="PROSITE" id="PS51192">
    <property type="entry name" value="HELICASE_ATP_BIND_1"/>
    <property type="match status" value="1"/>
</dbReference>
<evidence type="ECO:0000256" key="4">
    <source>
        <dbReference type="ARBA" id="ARBA00022840"/>
    </source>
</evidence>